<dbReference type="AlphaFoldDB" id="A0A0C2IS73"/>
<dbReference type="OrthoDB" id="10067596at2759"/>
<sequence length="275" mass="32777">MKVQETLFAMQYKDAAKTRLKLFRVDHRCHVMYSALVVKETSPLQSLYNDKRLPAIFYRLFTLHFYIERSVVPAQTNQRVLLEYSRLRQFNPESILTGFESIMINALHFVFPNVSKSVSITSRNAYTAKFKCWVHKLITKRKNSRFLFTFWLPLLSLLYQTRGYRRSHTFSSTKWNVNQRVVDYFPRTNDCVEGWHSGFQSSLLCTHPSLLKLLKQLKRENDLHRLTVVQLLCCQTYKPKRVYRIIDERIRNVVADYSNHTFMEFLRGVEHNLHL</sequence>
<dbReference type="EMBL" id="JWZT01002870">
    <property type="protein sequence ID" value="KII68304.1"/>
    <property type="molecule type" value="Genomic_DNA"/>
</dbReference>
<dbReference type="Proteomes" id="UP000031668">
    <property type="component" value="Unassembled WGS sequence"/>
</dbReference>
<evidence type="ECO:0000313" key="2">
    <source>
        <dbReference type="Proteomes" id="UP000031668"/>
    </source>
</evidence>
<reference evidence="1 2" key="1">
    <citation type="journal article" date="2014" name="Genome Biol. Evol.">
        <title>The genome of the myxosporean Thelohanellus kitauei shows adaptations to nutrient acquisition within its fish host.</title>
        <authorList>
            <person name="Yang Y."/>
            <person name="Xiong J."/>
            <person name="Zhou Z."/>
            <person name="Huo F."/>
            <person name="Miao W."/>
            <person name="Ran C."/>
            <person name="Liu Y."/>
            <person name="Zhang J."/>
            <person name="Feng J."/>
            <person name="Wang M."/>
            <person name="Wang M."/>
            <person name="Wang L."/>
            <person name="Yao B."/>
        </authorList>
    </citation>
    <scope>NUCLEOTIDE SEQUENCE [LARGE SCALE GENOMIC DNA]</scope>
    <source>
        <strain evidence="1">Wuqing</strain>
    </source>
</reference>
<name>A0A0C2IS73_THEKT</name>
<keyword evidence="2" id="KW-1185">Reference proteome</keyword>
<evidence type="ECO:0000313" key="1">
    <source>
        <dbReference type="EMBL" id="KII68304.1"/>
    </source>
</evidence>
<comment type="caution">
    <text evidence="1">The sequence shown here is derived from an EMBL/GenBank/DDBJ whole genome shotgun (WGS) entry which is preliminary data.</text>
</comment>
<accession>A0A0C2IS73</accession>
<gene>
    <name evidence="1" type="ORF">RF11_06746</name>
</gene>
<organism evidence="1 2">
    <name type="scientific">Thelohanellus kitauei</name>
    <name type="common">Myxosporean</name>
    <dbReference type="NCBI Taxonomy" id="669202"/>
    <lineage>
        <taxon>Eukaryota</taxon>
        <taxon>Metazoa</taxon>
        <taxon>Cnidaria</taxon>
        <taxon>Myxozoa</taxon>
        <taxon>Myxosporea</taxon>
        <taxon>Bivalvulida</taxon>
        <taxon>Platysporina</taxon>
        <taxon>Myxobolidae</taxon>
        <taxon>Thelohanellus</taxon>
    </lineage>
</organism>
<proteinExistence type="predicted"/>
<protein>
    <submittedName>
        <fullName evidence="1">Uncharacterized protein</fullName>
    </submittedName>
</protein>